<dbReference type="SUPFAM" id="SSF46785">
    <property type="entry name" value="Winged helix' DNA-binding domain"/>
    <property type="match status" value="1"/>
</dbReference>
<dbReference type="STRING" id="69960.SAMN05421720_105191"/>
<dbReference type="Proteomes" id="UP000199412">
    <property type="component" value="Unassembled WGS sequence"/>
</dbReference>
<feature type="region of interest" description="Disordered" evidence="1">
    <location>
        <begin position="1"/>
        <end position="26"/>
    </location>
</feature>
<accession>A0A1G7BVK3</accession>
<evidence type="ECO:0000256" key="1">
    <source>
        <dbReference type="SAM" id="MobiDB-lite"/>
    </source>
</evidence>
<protein>
    <submittedName>
        <fullName evidence="2">Uncharacterized protein</fullName>
    </submittedName>
</protein>
<gene>
    <name evidence="2" type="ORF">SAMN05421720_105191</name>
</gene>
<proteinExistence type="predicted"/>
<dbReference type="AlphaFoldDB" id="A0A1G7BVK3"/>
<feature type="compositionally biased region" description="Polar residues" evidence="1">
    <location>
        <begin position="9"/>
        <end position="18"/>
    </location>
</feature>
<name>A0A1G7BVK3_9PROT</name>
<reference evidence="2 3" key="1">
    <citation type="submission" date="2016-10" db="EMBL/GenBank/DDBJ databases">
        <authorList>
            <person name="de Groot N.N."/>
        </authorList>
    </citation>
    <scope>NUCLEOTIDE SEQUENCE [LARGE SCALE GENOMIC DNA]</scope>
    <source>
        <strain evidence="2 3">ATCC 700224</strain>
    </source>
</reference>
<sequence length="101" mass="11266">MKGCFHKGTSWSGTNGSADTKRRRSANSAIRVHQLLQTKPLIRIPDAAAHLNLSQPTVSKALDTLGSLDIVHEVSGRKRDRVFVYERYLDILNEGTEPIPR</sequence>
<organism evidence="2 3">
    <name type="scientific">Rhodospira trueperi</name>
    <dbReference type="NCBI Taxonomy" id="69960"/>
    <lineage>
        <taxon>Bacteria</taxon>
        <taxon>Pseudomonadati</taxon>
        <taxon>Pseudomonadota</taxon>
        <taxon>Alphaproteobacteria</taxon>
        <taxon>Rhodospirillales</taxon>
        <taxon>Rhodospirillaceae</taxon>
        <taxon>Rhodospira</taxon>
    </lineage>
</organism>
<dbReference type="EMBL" id="FNAP01000005">
    <property type="protein sequence ID" value="SDE31002.1"/>
    <property type="molecule type" value="Genomic_DNA"/>
</dbReference>
<evidence type="ECO:0000313" key="2">
    <source>
        <dbReference type="EMBL" id="SDE31002.1"/>
    </source>
</evidence>
<evidence type="ECO:0000313" key="3">
    <source>
        <dbReference type="Proteomes" id="UP000199412"/>
    </source>
</evidence>
<dbReference type="InterPro" id="IPR036390">
    <property type="entry name" value="WH_DNA-bd_sf"/>
</dbReference>
<keyword evidence="3" id="KW-1185">Reference proteome</keyword>